<feature type="non-terminal residue" evidence="2">
    <location>
        <position position="1"/>
    </location>
</feature>
<evidence type="ECO:0000313" key="2">
    <source>
        <dbReference type="EMBL" id="PAU44518.1"/>
    </source>
</evidence>
<dbReference type="RefSeq" id="WP_143593459.1">
    <property type="nucleotide sequence ID" value="NZ_NSJV01000650.1"/>
</dbReference>
<dbReference type="EMBL" id="NSJV01000650">
    <property type="protein sequence ID" value="PAU44518.1"/>
    <property type="molecule type" value="Genomic_DNA"/>
</dbReference>
<reference evidence="2 3" key="1">
    <citation type="submission" date="2017-08" db="EMBL/GenBank/DDBJ databases">
        <title>Genome sequence of Streptomyces albireticuli NRRL B-1670.</title>
        <authorList>
            <person name="Graham D.E."/>
            <person name="Mahan K.M."/>
            <person name="Klingeman D.M."/>
            <person name="Hettich R.L."/>
            <person name="Parry R.J."/>
            <person name="Spain J.C."/>
        </authorList>
    </citation>
    <scope>NUCLEOTIDE SEQUENCE [LARGE SCALE GENOMIC DNA]</scope>
    <source>
        <strain evidence="2 3">NRRL B-1670</strain>
    </source>
</reference>
<organism evidence="2 3">
    <name type="scientific">Streptomyces albireticuli</name>
    <dbReference type="NCBI Taxonomy" id="1940"/>
    <lineage>
        <taxon>Bacteria</taxon>
        <taxon>Bacillati</taxon>
        <taxon>Actinomycetota</taxon>
        <taxon>Actinomycetes</taxon>
        <taxon>Kitasatosporales</taxon>
        <taxon>Streptomycetaceae</taxon>
        <taxon>Streptomyces</taxon>
    </lineage>
</organism>
<feature type="compositionally biased region" description="Gly residues" evidence="1">
    <location>
        <begin position="1"/>
        <end position="11"/>
    </location>
</feature>
<evidence type="ECO:0000313" key="3">
    <source>
        <dbReference type="Proteomes" id="UP000218944"/>
    </source>
</evidence>
<name>A0A2A2CWC8_9ACTN</name>
<comment type="caution">
    <text evidence="2">The sequence shown here is derived from an EMBL/GenBank/DDBJ whole genome shotgun (WGS) entry which is preliminary data.</text>
</comment>
<gene>
    <name evidence="2" type="ORF">CK936_34470</name>
</gene>
<evidence type="ECO:0000256" key="1">
    <source>
        <dbReference type="SAM" id="MobiDB-lite"/>
    </source>
</evidence>
<keyword evidence="3" id="KW-1185">Reference proteome</keyword>
<dbReference type="Proteomes" id="UP000218944">
    <property type="component" value="Unassembled WGS sequence"/>
</dbReference>
<accession>A0A2A2CWC8</accession>
<proteinExistence type="predicted"/>
<sequence>APAAGRTGGGVLIPDGGEGRESPEVVRFTTRLRDGVVTVEQEGAREVGYPVRVRGGEGAS</sequence>
<protein>
    <submittedName>
        <fullName evidence="2">Uncharacterized protein</fullName>
    </submittedName>
</protein>
<dbReference type="AlphaFoldDB" id="A0A2A2CWC8"/>
<feature type="region of interest" description="Disordered" evidence="1">
    <location>
        <begin position="1"/>
        <end position="22"/>
    </location>
</feature>